<keyword evidence="2" id="KW-1185">Reference proteome</keyword>
<gene>
    <name evidence="1" type="ORF">EYF80_008406</name>
</gene>
<dbReference type="EMBL" id="SRLO01000047">
    <property type="protein sequence ID" value="TNN81350.1"/>
    <property type="molecule type" value="Genomic_DNA"/>
</dbReference>
<name>A0A4Z2ITN9_9TELE</name>
<reference evidence="1 2" key="1">
    <citation type="submission" date="2019-03" db="EMBL/GenBank/DDBJ databases">
        <title>First draft genome of Liparis tanakae, snailfish: a comprehensive survey of snailfish specific genes.</title>
        <authorList>
            <person name="Kim W."/>
            <person name="Song I."/>
            <person name="Jeong J.-H."/>
            <person name="Kim D."/>
            <person name="Kim S."/>
            <person name="Ryu S."/>
            <person name="Song J.Y."/>
            <person name="Lee S.K."/>
        </authorList>
    </citation>
    <scope>NUCLEOTIDE SEQUENCE [LARGE SCALE GENOMIC DNA]</scope>
    <source>
        <tissue evidence="1">Muscle</tissue>
    </source>
</reference>
<protein>
    <submittedName>
        <fullName evidence="1">Uncharacterized protein</fullName>
    </submittedName>
</protein>
<accession>A0A4Z2ITN9</accession>
<comment type="caution">
    <text evidence="1">The sequence shown here is derived from an EMBL/GenBank/DDBJ whole genome shotgun (WGS) entry which is preliminary data.</text>
</comment>
<organism evidence="1 2">
    <name type="scientific">Liparis tanakae</name>
    <name type="common">Tanaka's snailfish</name>
    <dbReference type="NCBI Taxonomy" id="230148"/>
    <lineage>
        <taxon>Eukaryota</taxon>
        <taxon>Metazoa</taxon>
        <taxon>Chordata</taxon>
        <taxon>Craniata</taxon>
        <taxon>Vertebrata</taxon>
        <taxon>Euteleostomi</taxon>
        <taxon>Actinopterygii</taxon>
        <taxon>Neopterygii</taxon>
        <taxon>Teleostei</taxon>
        <taxon>Neoteleostei</taxon>
        <taxon>Acanthomorphata</taxon>
        <taxon>Eupercaria</taxon>
        <taxon>Perciformes</taxon>
        <taxon>Cottioidei</taxon>
        <taxon>Cottales</taxon>
        <taxon>Liparidae</taxon>
        <taxon>Liparis</taxon>
    </lineage>
</organism>
<evidence type="ECO:0000313" key="2">
    <source>
        <dbReference type="Proteomes" id="UP000314294"/>
    </source>
</evidence>
<dbReference type="AlphaFoldDB" id="A0A4Z2ITN9"/>
<proteinExistence type="predicted"/>
<dbReference type="Proteomes" id="UP000314294">
    <property type="component" value="Unassembled WGS sequence"/>
</dbReference>
<sequence>MEPVGVQMKAQQAAHACKSPRGDGAYLVVVDVELLEIGEVSEAVVWQLADLVDWGVNHGRISQTHKCGHSLPNTGARNSPIHSQSRGGNCCEAGAIVSALPAHAKLRRERASVLEKALERTAGDALILQKGKRCMRRTASSDEQLPGAGKVLSEDEMLSKMQYLRTAPLFTLRSPKALHPSGLLRRPDGTLSAAAFHIHEMKFDPATSGGLTSNLEPLGHQ</sequence>
<evidence type="ECO:0000313" key="1">
    <source>
        <dbReference type="EMBL" id="TNN81350.1"/>
    </source>
</evidence>